<dbReference type="PROSITE" id="PS51886">
    <property type="entry name" value="TLDC"/>
    <property type="match status" value="1"/>
</dbReference>
<evidence type="ECO:0000313" key="2">
    <source>
        <dbReference type="EMBL" id="CAD8745679.1"/>
    </source>
</evidence>
<dbReference type="AlphaFoldDB" id="A0A7S0U002"/>
<dbReference type="Pfam" id="PF07534">
    <property type="entry name" value="TLD"/>
    <property type="match status" value="1"/>
</dbReference>
<proteinExistence type="predicted"/>
<dbReference type="EMBL" id="HBFK01019619">
    <property type="protein sequence ID" value="CAD8745679.1"/>
    <property type="molecule type" value="Transcribed_RNA"/>
</dbReference>
<evidence type="ECO:0000259" key="1">
    <source>
        <dbReference type="PROSITE" id="PS51886"/>
    </source>
</evidence>
<reference evidence="2" key="1">
    <citation type="submission" date="2021-01" db="EMBL/GenBank/DDBJ databases">
        <authorList>
            <person name="Corre E."/>
            <person name="Pelletier E."/>
            <person name="Niang G."/>
            <person name="Scheremetjew M."/>
            <person name="Finn R."/>
            <person name="Kale V."/>
            <person name="Holt S."/>
            <person name="Cochrane G."/>
            <person name="Meng A."/>
            <person name="Brown T."/>
            <person name="Cohen L."/>
        </authorList>
    </citation>
    <scope>NUCLEOTIDE SEQUENCE</scope>
    <source>
        <strain evidence="2">CCMP441</strain>
    </source>
</reference>
<organism evidence="2">
    <name type="scientific">Hemiselmis andersenii</name>
    <name type="common">Cryptophyte alga</name>
    <dbReference type="NCBI Taxonomy" id="464988"/>
    <lineage>
        <taxon>Eukaryota</taxon>
        <taxon>Cryptophyceae</taxon>
        <taxon>Cryptomonadales</taxon>
        <taxon>Hemiselmidaceae</taxon>
        <taxon>Hemiselmis</taxon>
    </lineage>
</organism>
<protein>
    <recommendedName>
        <fullName evidence="1">TLDc domain-containing protein</fullName>
    </recommendedName>
</protein>
<accession>A0A7S0U002</accession>
<sequence length="246" mass="26781">MLKEATRQGLLVLAFGAMGNQDHAKQAPEQYTTELDKDFYGTSFEVYHISRKVKRKGGSGGSEWCGELSLSIRQCNWLQKNVFLANGSTGKLGNDSLLYLASRDGFRNSVFHKLVDLKGPTCTLVKLADGHIFGGFASVPWTAGVEGKYVPDPSAYLFSITDGSPTSSPILLKQSTKSPEDAVFHDPDLGPCFGRALGLQLDIPSYSSSDFRGGSKYRVPPSADDRTFLAGSYNGWNIMDVAVFFV</sequence>
<gene>
    <name evidence="2" type="ORF">HAND1043_LOCUS12175</name>
</gene>
<feature type="domain" description="TLDc" evidence="1">
    <location>
        <begin position="67"/>
        <end position="246"/>
    </location>
</feature>
<dbReference type="InterPro" id="IPR006571">
    <property type="entry name" value="TLDc_dom"/>
</dbReference>
<name>A0A7S0U002_HEMAN</name>